<protein>
    <submittedName>
        <fullName evidence="1">Uncharacterized protein</fullName>
    </submittedName>
</protein>
<evidence type="ECO:0000313" key="1">
    <source>
        <dbReference type="EMBL" id="SHG14194.1"/>
    </source>
</evidence>
<name>A0A1M5HE24_9BACI</name>
<keyword evidence="2" id="KW-1185">Reference proteome</keyword>
<organism evidence="1 2">
    <name type="scientific">Ornithinibacillus halophilus</name>
    <dbReference type="NCBI Taxonomy" id="930117"/>
    <lineage>
        <taxon>Bacteria</taxon>
        <taxon>Bacillati</taxon>
        <taxon>Bacillota</taxon>
        <taxon>Bacilli</taxon>
        <taxon>Bacillales</taxon>
        <taxon>Bacillaceae</taxon>
        <taxon>Ornithinibacillus</taxon>
    </lineage>
</organism>
<dbReference type="AlphaFoldDB" id="A0A1M5HE24"/>
<accession>A0A1M5HE24</accession>
<evidence type="ECO:0000313" key="2">
    <source>
        <dbReference type="Proteomes" id="UP000183988"/>
    </source>
</evidence>
<gene>
    <name evidence="1" type="ORF">SAMN05216225_101721</name>
</gene>
<sequence length="39" mass="4367">MGLYGTTSNQEIAGYHMSGDIEYAGQLNKGFKRPEDEEE</sequence>
<dbReference type="EMBL" id="FQVW01000017">
    <property type="protein sequence ID" value="SHG14194.1"/>
    <property type="molecule type" value="Genomic_DNA"/>
</dbReference>
<dbReference type="STRING" id="930117.SAMN05216225_101721"/>
<reference evidence="1 2" key="1">
    <citation type="submission" date="2016-11" db="EMBL/GenBank/DDBJ databases">
        <authorList>
            <person name="Jaros S."/>
            <person name="Januszkiewicz K."/>
            <person name="Wedrychowicz H."/>
        </authorList>
    </citation>
    <scope>NUCLEOTIDE SEQUENCE [LARGE SCALE GENOMIC DNA]</scope>
    <source>
        <strain evidence="1 2">IBRC-M 10683</strain>
    </source>
</reference>
<dbReference type="Proteomes" id="UP000183988">
    <property type="component" value="Unassembled WGS sequence"/>
</dbReference>
<proteinExistence type="predicted"/>